<reference evidence="1 2" key="1">
    <citation type="journal article" date="2017" name="Curr. Biol.">
        <title>Genome architecture and evolution of a unichromosomal asexual nematode.</title>
        <authorList>
            <person name="Fradin H."/>
            <person name="Zegar C."/>
            <person name="Gutwein M."/>
            <person name="Lucas J."/>
            <person name="Kovtun M."/>
            <person name="Corcoran D."/>
            <person name="Baugh L.R."/>
            <person name="Kiontke K."/>
            <person name="Gunsalus K."/>
            <person name="Fitch D.H."/>
            <person name="Piano F."/>
        </authorList>
    </citation>
    <scope>NUCLEOTIDE SEQUENCE [LARGE SCALE GENOMIC DNA]</scope>
    <source>
        <strain evidence="1">PF1309</strain>
    </source>
</reference>
<organism evidence="1 2">
    <name type="scientific">Diploscapter pachys</name>
    <dbReference type="NCBI Taxonomy" id="2018661"/>
    <lineage>
        <taxon>Eukaryota</taxon>
        <taxon>Metazoa</taxon>
        <taxon>Ecdysozoa</taxon>
        <taxon>Nematoda</taxon>
        <taxon>Chromadorea</taxon>
        <taxon>Rhabditida</taxon>
        <taxon>Rhabditina</taxon>
        <taxon>Rhabditomorpha</taxon>
        <taxon>Rhabditoidea</taxon>
        <taxon>Rhabditidae</taxon>
        <taxon>Diploscapter</taxon>
    </lineage>
</organism>
<dbReference type="EMBL" id="LIAE01009682">
    <property type="protein sequence ID" value="PAV68832.1"/>
    <property type="molecule type" value="Genomic_DNA"/>
</dbReference>
<proteinExistence type="predicted"/>
<dbReference type="OrthoDB" id="5800408at2759"/>
<accession>A0A2A2K4L0</accession>
<name>A0A2A2K4L0_9BILA</name>
<evidence type="ECO:0000313" key="1">
    <source>
        <dbReference type="EMBL" id="PAV68832.1"/>
    </source>
</evidence>
<keyword evidence="2" id="KW-1185">Reference proteome</keyword>
<comment type="caution">
    <text evidence="1">The sequence shown here is derived from an EMBL/GenBank/DDBJ whole genome shotgun (WGS) entry which is preliminary data.</text>
</comment>
<sequence length="191" mass="21651">MDFNTFTWMPSKNDIYVKKQEKLPFQKPIRQYSQIQRPMFVMPRPPPIQFPSLADMEQPGAPPRMSGHIEPVPIQPYPPRFPRPNLHEGERAVSNPASVYLEGADFDKIPPPRCSVSTCQGPVPHDGSFSLQSIHTHRSASACTEAIIPLNMDCLGNKGYPIGMICTVCCDCTNELQQEMRKTFGYRNYRP</sequence>
<protein>
    <submittedName>
        <fullName evidence="1">Uncharacterized protein</fullName>
    </submittedName>
</protein>
<dbReference type="AlphaFoldDB" id="A0A2A2K4L0"/>
<evidence type="ECO:0000313" key="2">
    <source>
        <dbReference type="Proteomes" id="UP000218231"/>
    </source>
</evidence>
<dbReference type="Proteomes" id="UP000218231">
    <property type="component" value="Unassembled WGS sequence"/>
</dbReference>
<gene>
    <name evidence="1" type="ORF">WR25_03554</name>
</gene>